<gene>
    <name evidence="1" type="ORF">FYJ85_06535</name>
</gene>
<dbReference type="EMBL" id="VUNS01000005">
    <property type="protein sequence ID" value="MST96700.1"/>
    <property type="molecule type" value="Genomic_DNA"/>
</dbReference>
<dbReference type="Proteomes" id="UP000435649">
    <property type="component" value="Unassembled WGS sequence"/>
</dbReference>
<proteinExistence type="predicted"/>
<comment type="caution">
    <text evidence="1">The sequence shown here is derived from an EMBL/GenBank/DDBJ whole genome shotgun (WGS) entry which is preliminary data.</text>
</comment>
<evidence type="ECO:0000313" key="1">
    <source>
        <dbReference type="EMBL" id="MST96700.1"/>
    </source>
</evidence>
<accession>A0A844FZC0</accession>
<dbReference type="RefSeq" id="WP_154417424.1">
    <property type="nucleotide sequence ID" value="NZ_VUNS01000005.1"/>
</dbReference>
<dbReference type="AlphaFoldDB" id="A0A844FZC0"/>
<protein>
    <submittedName>
        <fullName evidence="1">Uncharacterized protein</fullName>
    </submittedName>
</protein>
<organism evidence="1 2">
    <name type="scientific">Victivallis lenta</name>
    <dbReference type="NCBI Taxonomy" id="2606640"/>
    <lineage>
        <taxon>Bacteria</taxon>
        <taxon>Pseudomonadati</taxon>
        <taxon>Lentisphaerota</taxon>
        <taxon>Lentisphaeria</taxon>
        <taxon>Victivallales</taxon>
        <taxon>Victivallaceae</taxon>
        <taxon>Victivallis</taxon>
    </lineage>
</organism>
<sequence length="96" mass="10171">MRSAGPEKGEGRPGIGECRAAPPEYGFAWRSAMPEEENGPAMERSAGPELRQMAGAVYRSRVGNGLTICMVALCRIGPVVPIGSRRCREAPAGVLD</sequence>
<name>A0A844FZC0_9BACT</name>
<evidence type="ECO:0000313" key="2">
    <source>
        <dbReference type="Proteomes" id="UP000435649"/>
    </source>
</evidence>
<keyword evidence="2" id="KW-1185">Reference proteome</keyword>
<reference evidence="1 2" key="1">
    <citation type="submission" date="2019-08" db="EMBL/GenBank/DDBJ databases">
        <title>In-depth cultivation of the pig gut microbiome towards novel bacterial diversity and tailored functional studies.</title>
        <authorList>
            <person name="Wylensek D."/>
            <person name="Hitch T.C.A."/>
            <person name="Clavel T."/>
        </authorList>
    </citation>
    <scope>NUCLEOTIDE SEQUENCE [LARGE SCALE GENOMIC DNA]</scope>
    <source>
        <strain evidence="1 2">BBE-744-WT-12</strain>
    </source>
</reference>